<dbReference type="PANTHER" id="PTHR34219">
    <property type="entry name" value="IRON-REGULATED INNER MEMBRANE PROTEIN-RELATED"/>
    <property type="match status" value="1"/>
</dbReference>
<accession>A0A9J6RM12</accession>
<proteinExistence type="predicted"/>
<feature type="transmembrane region" description="Helical" evidence="1">
    <location>
        <begin position="139"/>
        <end position="161"/>
    </location>
</feature>
<evidence type="ECO:0000313" key="3">
    <source>
        <dbReference type="Proteomes" id="UP001069090"/>
    </source>
</evidence>
<feature type="transmembrane region" description="Helical" evidence="1">
    <location>
        <begin position="12"/>
        <end position="32"/>
    </location>
</feature>
<dbReference type="Proteomes" id="UP001069090">
    <property type="component" value="Unassembled WGS sequence"/>
</dbReference>
<feature type="transmembrane region" description="Helical" evidence="1">
    <location>
        <begin position="182"/>
        <end position="210"/>
    </location>
</feature>
<keyword evidence="3" id="KW-1185">Reference proteome</keyword>
<dbReference type="PANTHER" id="PTHR34219:SF3">
    <property type="entry name" value="BLL7967 PROTEIN"/>
    <property type="match status" value="1"/>
</dbReference>
<keyword evidence="1" id="KW-0472">Membrane</keyword>
<keyword evidence="1" id="KW-1133">Transmembrane helix</keyword>
<evidence type="ECO:0000256" key="1">
    <source>
        <dbReference type="SAM" id="Phobius"/>
    </source>
</evidence>
<feature type="transmembrane region" description="Helical" evidence="1">
    <location>
        <begin position="332"/>
        <end position="353"/>
    </location>
</feature>
<keyword evidence="1" id="KW-0812">Transmembrane</keyword>
<dbReference type="InterPro" id="IPR005625">
    <property type="entry name" value="PepSY-ass_TM"/>
</dbReference>
<protein>
    <submittedName>
        <fullName evidence="2">PepSY-associated TM helix domain-containing protein</fullName>
    </submittedName>
</protein>
<gene>
    <name evidence="2" type="ORF">O0V09_09085</name>
</gene>
<dbReference type="Pfam" id="PF03929">
    <property type="entry name" value="PepSY_TM"/>
    <property type="match status" value="1"/>
</dbReference>
<dbReference type="RefSeq" id="WP_258331498.1">
    <property type="nucleotide sequence ID" value="NZ_JAPTGG010000006.1"/>
</dbReference>
<dbReference type="EMBL" id="JAPTGG010000006">
    <property type="protein sequence ID" value="MCZ0865353.1"/>
    <property type="molecule type" value="Genomic_DNA"/>
</dbReference>
<sequence>MRQTMFTLHKYCGLLLGAIIALIGLSGSLLVFDHALDEILTPQLQEPAQQPAAKLQQVLTAAKAAVPADAIATRIYLARQAGSPHTVRFNGPPPANARLEVSVGPSTAQVLAVREWGYYPMSWLYRFHYTLLSGHNGEIVVGIMGLVLLFFSISGVILWWPRRRGRWHQALRINRQASTTRFFWDLHRVIGVASVPVLSLCAITGIAMIFPKPTAAIINSVAPITSKPSYTVSPQGQQLPLDSLLANAKAAVPNSEIKRIFLPQQAQHSLRLSANFTGEPWTNHGASSIWLNPYTGVVLGTWDASQAPIGNSILTWVFPLHNADALGLAGRILWLLVGTLPAFLFFTGTYLWWRKWSRRRSVKH</sequence>
<reference evidence="2 3" key="1">
    <citation type="submission" date="2022-12" db="EMBL/GenBank/DDBJ databases">
        <title>Dasania phycosphaerae sp. nov., isolated from particulate material of the south coast of Korea.</title>
        <authorList>
            <person name="Jiang Y."/>
        </authorList>
    </citation>
    <scope>NUCLEOTIDE SEQUENCE [LARGE SCALE GENOMIC DNA]</scope>
    <source>
        <strain evidence="2 3">GY-19</strain>
    </source>
</reference>
<evidence type="ECO:0000313" key="2">
    <source>
        <dbReference type="EMBL" id="MCZ0865353.1"/>
    </source>
</evidence>
<comment type="caution">
    <text evidence="2">The sequence shown here is derived from an EMBL/GenBank/DDBJ whole genome shotgun (WGS) entry which is preliminary data.</text>
</comment>
<organism evidence="2 3">
    <name type="scientific">Dasania phycosphaerae</name>
    <dbReference type="NCBI Taxonomy" id="2950436"/>
    <lineage>
        <taxon>Bacteria</taxon>
        <taxon>Pseudomonadati</taxon>
        <taxon>Pseudomonadota</taxon>
        <taxon>Gammaproteobacteria</taxon>
        <taxon>Cellvibrionales</taxon>
        <taxon>Spongiibacteraceae</taxon>
        <taxon>Dasania</taxon>
    </lineage>
</organism>
<name>A0A9J6RM12_9GAMM</name>
<dbReference type="AlphaFoldDB" id="A0A9J6RM12"/>